<dbReference type="Gene3D" id="1.10.510.10">
    <property type="entry name" value="Transferase(Phosphotransferase) domain 1"/>
    <property type="match status" value="1"/>
</dbReference>
<evidence type="ECO:0000313" key="2">
    <source>
        <dbReference type="EMBL" id="KAJ7226783.1"/>
    </source>
</evidence>
<dbReference type="AlphaFoldDB" id="A0AAD7E3H9"/>
<reference evidence="2" key="1">
    <citation type="submission" date="2023-03" db="EMBL/GenBank/DDBJ databases">
        <title>Massive genome expansion in bonnet fungi (Mycena s.s.) driven by repeated elements and novel gene families across ecological guilds.</title>
        <authorList>
            <consortium name="Lawrence Berkeley National Laboratory"/>
            <person name="Harder C.B."/>
            <person name="Miyauchi S."/>
            <person name="Viragh M."/>
            <person name="Kuo A."/>
            <person name="Thoen E."/>
            <person name="Andreopoulos B."/>
            <person name="Lu D."/>
            <person name="Skrede I."/>
            <person name="Drula E."/>
            <person name="Henrissat B."/>
            <person name="Morin E."/>
            <person name="Kohler A."/>
            <person name="Barry K."/>
            <person name="LaButti K."/>
            <person name="Morin E."/>
            <person name="Salamov A."/>
            <person name="Lipzen A."/>
            <person name="Mereny Z."/>
            <person name="Hegedus B."/>
            <person name="Baldrian P."/>
            <person name="Stursova M."/>
            <person name="Weitz H."/>
            <person name="Taylor A."/>
            <person name="Grigoriev I.V."/>
            <person name="Nagy L.G."/>
            <person name="Martin F."/>
            <person name="Kauserud H."/>
        </authorList>
    </citation>
    <scope>NUCLEOTIDE SEQUENCE</scope>
    <source>
        <strain evidence="2">9144</strain>
    </source>
</reference>
<dbReference type="InterPro" id="IPR011009">
    <property type="entry name" value="Kinase-like_dom_sf"/>
</dbReference>
<accession>A0AAD7E3H9</accession>
<dbReference type="Pfam" id="PF07714">
    <property type="entry name" value="PK_Tyr_Ser-Thr"/>
    <property type="match status" value="1"/>
</dbReference>
<evidence type="ECO:0000313" key="3">
    <source>
        <dbReference type="Proteomes" id="UP001219525"/>
    </source>
</evidence>
<organism evidence="2 3">
    <name type="scientific">Mycena pura</name>
    <dbReference type="NCBI Taxonomy" id="153505"/>
    <lineage>
        <taxon>Eukaryota</taxon>
        <taxon>Fungi</taxon>
        <taxon>Dikarya</taxon>
        <taxon>Basidiomycota</taxon>
        <taxon>Agaricomycotina</taxon>
        <taxon>Agaricomycetes</taxon>
        <taxon>Agaricomycetidae</taxon>
        <taxon>Agaricales</taxon>
        <taxon>Marasmiineae</taxon>
        <taxon>Mycenaceae</taxon>
        <taxon>Mycena</taxon>
    </lineage>
</organism>
<gene>
    <name evidence="2" type="ORF">GGX14DRAFT_417364</name>
</gene>
<proteinExistence type="predicted"/>
<feature type="non-terminal residue" evidence="2">
    <location>
        <position position="575"/>
    </location>
</feature>
<dbReference type="PROSITE" id="PS00109">
    <property type="entry name" value="PROTEIN_KINASE_TYR"/>
    <property type="match status" value="1"/>
</dbReference>
<dbReference type="PANTHER" id="PTHR44329">
    <property type="entry name" value="SERINE/THREONINE-PROTEIN KINASE TNNI3K-RELATED"/>
    <property type="match status" value="1"/>
</dbReference>
<dbReference type="InterPro" id="IPR051681">
    <property type="entry name" value="Ser/Thr_Kinases-Pseudokinases"/>
</dbReference>
<feature type="domain" description="Protein kinase" evidence="1">
    <location>
        <begin position="323"/>
        <end position="575"/>
    </location>
</feature>
<dbReference type="SUPFAM" id="SSF56112">
    <property type="entry name" value="Protein kinase-like (PK-like)"/>
    <property type="match status" value="1"/>
</dbReference>
<dbReference type="GO" id="GO:0004674">
    <property type="term" value="F:protein serine/threonine kinase activity"/>
    <property type="evidence" value="ECO:0007669"/>
    <property type="project" value="TreeGrafter"/>
</dbReference>
<dbReference type="InterPro" id="IPR000719">
    <property type="entry name" value="Prot_kinase_dom"/>
</dbReference>
<dbReference type="Proteomes" id="UP001219525">
    <property type="component" value="Unassembled WGS sequence"/>
</dbReference>
<protein>
    <submittedName>
        <fullName evidence="2">Kinase-like domain-containing protein</fullName>
    </submittedName>
</protein>
<comment type="caution">
    <text evidence="2">The sequence shown here is derived from an EMBL/GenBank/DDBJ whole genome shotgun (WGS) entry which is preliminary data.</text>
</comment>
<evidence type="ECO:0000259" key="1">
    <source>
        <dbReference type="PROSITE" id="PS50011"/>
    </source>
</evidence>
<keyword evidence="2" id="KW-0418">Kinase</keyword>
<name>A0AAD7E3H9_9AGAR</name>
<dbReference type="PROSITE" id="PS50011">
    <property type="entry name" value="PROTEIN_KINASE_DOM"/>
    <property type="match status" value="1"/>
</dbReference>
<dbReference type="InterPro" id="IPR008266">
    <property type="entry name" value="Tyr_kinase_AS"/>
</dbReference>
<keyword evidence="2" id="KW-0808">Transferase</keyword>
<dbReference type="GO" id="GO:0005524">
    <property type="term" value="F:ATP binding"/>
    <property type="evidence" value="ECO:0007669"/>
    <property type="project" value="InterPro"/>
</dbReference>
<dbReference type="EMBL" id="JARJCW010000003">
    <property type="protein sequence ID" value="KAJ7226783.1"/>
    <property type="molecule type" value="Genomic_DNA"/>
</dbReference>
<sequence length="575" mass="63856">MEFSPIPKRRLWSPMCLSSVVLGTVLGFRVNPVLQAETLHPEYDSESEWQELTETPDTLSGWREQMDWSEPLPLPEEDITKVPFIIPNHLSRELGTEPSSTLSEPLKTVEMTCSSLVEEYFWPIRYQIRHQQLQNAIEALKKSLLSLMLAHQGLGFAATQKKNQENHMSASTLPSILDECRAQREQLLQLLQMVSELGIGGINLVEDAIWEGNLILLAVFYEILTSKADLEDVATLQGDSAQFVLDLIQDAIRTHEDFLHILRGGAAHLRATRRALLNKIQGRGLLCNFNQPTSPLDARRLLIKLSTACGLIPSSLMNSGVTERSKDPVFGGNFADIISGTGGRQARRHQAATFFGGRQTEEALLWKNLDHEYVLPFLGVNSETFPGFLCMVSPWMAKGPIVTKRTGGPAPNTIPRLVYEVAKGLQYLHSEDIVHGDLRAANILIDDDNHVRLADFGLARFSHTENASTNRGGSARWMAPELLHPTACGLDFFERTPASDIYSFGCVMLELYTGQPLFSEVSAEATVLLEVIAGGRPECPVIMHEWARGLVFECWSHIPMNRPGTGAIIEATVQA</sequence>
<keyword evidence="3" id="KW-1185">Reference proteome</keyword>
<dbReference type="InterPro" id="IPR001245">
    <property type="entry name" value="Ser-Thr/Tyr_kinase_cat_dom"/>
</dbReference>